<gene>
    <name evidence="2" type="ORF">F8377_05035</name>
</gene>
<dbReference type="RefSeq" id="WP_151841534.1">
    <property type="nucleotide sequence ID" value="NZ_CP061033.1"/>
</dbReference>
<keyword evidence="3" id="KW-1185">Reference proteome</keyword>
<dbReference type="InterPro" id="IPR000835">
    <property type="entry name" value="HTH_MarR-typ"/>
</dbReference>
<proteinExistence type="predicted"/>
<reference evidence="2 3" key="1">
    <citation type="submission" date="2019-10" db="EMBL/GenBank/DDBJ databases">
        <title>Corynebacterium sp novel species isolated from the respiratory tract of Marmot.</title>
        <authorList>
            <person name="Zhang G."/>
        </authorList>
    </citation>
    <scope>NUCLEOTIDE SEQUENCE [LARGE SCALE GENOMIC DNA]</scope>
    <source>
        <strain evidence="2 3">336</strain>
    </source>
</reference>
<dbReference type="PANTHER" id="PTHR30363">
    <property type="entry name" value="HTH-TYPE TRANSCRIPTIONAL REGULATOR SRLR-RELATED"/>
    <property type="match status" value="1"/>
</dbReference>
<dbReference type="InterPro" id="IPR011991">
    <property type="entry name" value="ArsR-like_HTH"/>
</dbReference>
<dbReference type="Pfam" id="PF12802">
    <property type="entry name" value="MarR_2"/>
    <property type="match status" value="1"/>
</dbReference>
<evidence type="ECO:0000259" key="1">
    <source>
        <dbReference type="Pfam" id="PF12802"/>
    </source>
</evidence>
<feature type="domain" description="HTH marR-type" evidence="1">
    <location>
        <begin position="11"/>
        <end position="63"/>
    </location>
</feature>
<comment type="caution">
    <text evidence="2">The sequence shown here is derived from an EMBL/GenBank/DDBJ whole genome shotgun (WGS) entry which is preliminary data.</text>
</comment>
<protein>
    <submittedName>
        <fullName evidence="2">Transcriptional regulator</fullName>
    </submittedName>
</protein>
<evidence type="ECO:0000313" key="3">
    <source>
        <dbReference type="Proteomes" id="UP000436181"/>
    </source>
</evidence>
<sequence>MSTTQHSEADTRHRILMHVLRHGPVSATDISDEFGLSAAGVRRHLDNIVAQGLAETVTGPKSGQRGRPAKLFRLTDKGRAKFGHDYDTLAVLALRALRNAGGEEAVENFAHERIIELLGSAEEMEGAPSSDDVVARARFIAERLTEKGYAATVNDAATGVQICRHHCPIQDVAHEFPELCAAEHRVVAELLGQHTQPLATIADGNGICTTHIPLTTISPSPKKES</sequence>
<dbReference type="SUPFAM" id="SSF46785">
    <property type="entry name" value="Winged helix' DNA-binding domain"/>
    <property type="match status" value="1"/>
</dbReference>
<evidence type="ECO:0000313" key="2">
    <source>
        <dbReference type="EMBL" id="KAB3523481.1"/>
    </source>
</evidence>
<dbReference type="CDD" id="cd00090">
    <property type="entry name" value="HTH_ARSR"/>
    <property type="match status" value="1"/>
</dbReference>
<name>A0ABQ6VGE5_9CORY</name>
<dbReference type="Gene3D" id="1.10.10.10">
    <property type="entry name" value="Winged helix-like DNA-binding domain superfamily/Winged helix DNA-binding domain"/>
    <property type="match status" value="1"/>
</dbReference>
<dbReference type="InterPro" id="IPR050313">
    <property type="entry name" value="Carb_Metab_HTH_regulators"/>
</dbReference>
<dbReference type="InterPro" id="IPR036390">
    <property type="entry name" value="WH_DNA-bd_sf"/>
</dbReference>
<accession>A0ABQ6VGE5</accession>
<dbReference type="InterPro" id="IPR036388">
    <property type="entry name" value="WH-like_DNA-bd_sf"/>
</dbReference>
<dbReference type="EMBL" id="WBZJ01000001">
    <property type="protein sequence ID" value="KAB3523481.1"/>
    <property type="molecule type" value="Genomic_DNA"/>
</dbReference>
<organism evidence="2 3">
    <name type="scientific">Corynebacterium zhongnanshanii</name>
    <dbReference type="NCBI Taxonomy" id="2768834"/>
    <lineage>
        <taxon>Bacteria</taxon>
        <taxon>Bacillati</taxon>
        <taxon>Actinomycetota</taxon>
        <taxon>Actinomycetes</taxon>
        <taxon>Mycobacteriales</taxon>
        <taxon>Corynebacteriaceae</taxon>
        <taxon>Corynebacterium</taxon>
    </lineage>
</organism>
<dbReference type="Proteomes" id="UP000436181">
    <property type="component" value="Unassembled WGS sequence"/>
</dbReference>
<dbReference type="PANTHER" id="PTHR30363:SF28">
    <property type="entry name" value="TRANSCRIPTIONAL REGULATORY PROTEIN-RELATED"/>
    <property type="match status" value="1"/>
</dbReference>